<comment type="catalytic activity">
    <reaction evidence="8">
        <text>L-seryl-[protein] + ATP = O-phospho-L-seryl-[protein] + ADP + H(+)</text>
        <dbReference type="Rhea" id="RHEA:17989"/>
        <dbReference type="Rhea" id="RHEA-COMP:9863"/>
        <dbReference type="Rhea" id="RHEA-COMP:11604"/>
        <dbReference type="ChEBI" id="CHEBI:15378"/>
        <dbReference type="ChEBI" id="CHEBI:29999"/>
        <dbReference type="ChEBI" id="CHEBI:30616"/>
        <dbReference type="ChEBI" id="CHEBI:83421"/>
        <dbReference type="ChEBI" id="CHEBI:456216"/>
        <dbReference type="EC" id="2.7.11.1"/>
    </reaction>
</comment>
<dbReference type="InterPro" id="IPR000719">
    <property type="entry name" value="Prot_kinase_dom"/>
</dbReference>
<comment type="similarity">
    <text evidence="10">Belongs to the protein kinase superfamily.</text>
</comment>
<protein>
    <recommendedName>
        <fullName evidence="1">non-specific serine/threonine protein kinase</fullName>
        <ecNumber evidence="1">2.7.11.1</ecNumber>
    </recommendedName>
</protein>
<evidence type="ECO:0000256" key="10">
    <source>
        <dbReference type="RuleBase" id="RU000304"/>
    </source>
</evidence>
<dbReference type="PROSITE" id="PS00108">
    <property type="entry name" value="PROTEIN_KINASE_ST"/>
    <property type="match status" value="1"/>
</dbReference>
<evidence type="ECO:0000313" key="13">
    <source>
        <dbReference type="EMBL" id="RLM65889.1"/>
    </source>
</evidence>
<dbReference type="SMART" id="SM00220">
    <property type="entry name" value="S_TKc"/>
    <property type="match status" value="1"/>
</dbReference>
<keyword evidence="11" id="KW-1133">Transmembrane helix</keyword>
<dbReference type="Pfam" id="PF00069">
    <property type="entry name" value="Pkinase"/>
    <property type="match status" value="1"/>
</dbReference>
<evidence type="ECO:0000256" key="3">
    <source>
        <dbReference type="ARBA" id="ARBA00022679"/>
    </source>
</evidence>
<dbReference type="EC" id="2.7.11.1" evidence="1"/>
<dbReference type="Gene3D" id="3.30.200.20">
    <property type="entry name" value="Phosphorylase Kinase, domain 1"/>
    <property type="match status" value="1"/>
</dbReference>
<evidence type="ECO:0000259" key="12">
    <source>
        <dbReference type="PROSITE" id="PS50011"/>
    </source>
</evidence>
<dbReference type="InterPro" id="IPR008271">
    <property type="entry name" value="Ser/Thr_kinase_AS"/>
</dbReference>
<evidence type="ECO:0000256" key="8">
    <source>
        <dbReference type="ARBA" id="ARBA00048679"/>
    </source>
</evidence>
<keyword evidence="3" id="KW-0808">Transferase</keyword>
<feature type="binding site" evidence="9">
    <location>
        <position position="158"/>
    </location>
    <ligand>
        <name>ATP</name>
        <dbReference type="ChEBI" id="CHEBI:30616"/>
    </ligand>
</feature>
<evidence type="ECO:0000256" key="11">
    <source>
        <dbReference type="SAM" id="Phobius"/>
    </source>
</evidence>
<dbReference type="Proteomes" id="UP000275267">
    <property type="component" value="Unassembled WGS sequence"/>
</dbReference>
<reference evidence="14" key="1">
    <citation type="journal article" date="2019" name="Nat. Commun.">
        <title>The genome of broomcorn millet.</title>
        <authorList>
            <person name="Zou C."/>
            <person name="Miki D."/>
            <person name="Li D."/>
            <person name="Tang Q."/>
            <person name="Xiao L."/>
            <person name="Rajput S."/>
            <person name="Deng P."/>
            <person name="Jia W."/>
            <person name="Huang R."/>
            <person name="Zhang M."/>
            <person name="Sun Y."/>
            <person name="Hu J."/>
            <person name="Fu X."/>
            <person name="Schnable P.S."/>
            <person name="Li F."/>
            <person name="Zhang H."/>
            <person name="Feng B."/>
            <person name="Zhu X."/>
            <person name="Liu R."/>
            <person name="Schnable J.C."/>
            <person name="Zhu J.-K."/>
            <person name="Zhang H."/>
        </authorList>
    </citation>
    <scope>NUCLEOTIDE SEQUENCE [LARGE SCALE GENOMIC DNA]</scope>
</reference>
<dbReference type="GO" id="GO:0005524">
    <property type="term" value="F:ATP binding"/>
    <property type="evidence" value="ECO:0007669"/>
    <property type="project" value="UniProtKB-UniRule"/>
</dbReference>
<accession>A0A3L6PZE3</accession>
<dbReference type="SUPFAM" id="SSF56112">
    <property type="entry name" value="Protein kinase-like (PK-like)"/>
    <property type="match status" value="1"/>
</dbReference>
<evidence type="ECO:0000256" key="9">
    <source>
        <dbReference type="PROSITE-ProRule" id="PRU10141"/>
    </source>
</evidence>
<evidence type="ECO:0000256" key="1">
    <source>
        <dbReference type="ARBA" id="ARBA00012513"/>
    </source>
</evidence>
<feature type="transmembrane region" description="Helical" evidence="11">
    <location>
        <begin position="51"/>
        <end position="73"/>
    </location>
</feature>
<keyword evidence="4 9" id="KW-0547">Nucleotide-binding</keyword>
<dbReference type="STRING" id="4540.A0A3L6PZE3"/>
<dbReference type="InterPro" id="IPR017441">
    <property type="entry name" value="Protein_kinase_ATP_BS"/>
</dbReference>
<dbReference type="InterPro" id="IPR011009">
    <property type="entry name" value="Kinase-like_dom_sf"/>
</dbReference>
<comment type="catalytic activity">
    <reaction evidence="7">
        <text>L-threonyl-[protein] + ATP = O-phospho-L-threonyl-[protein] + ADP + H(+)</text>
        <dbReference type="Rhea" id="RHEA:46608"/>
        <dbReference type="Rhea" id="RHEA-COMP:11060"/>
        <dbReference type="Rhea" id="RHEA-COMP:11605"/>
        <dbReference type="ChEBI" id="CHEBI:15378"/>
        <dbReference type="ChEBI" id="CHEBI:30013"/>
        <dbReference type="ChEBI" id="CHEBI:30616"/>
        <dbReference type="ChEBI" id="CHEBI:61977"/>
        <dbReference type="ChEBI" id="CHEBI:456216"/>
        <dbReference type="EC" id="2.7.11.1"/>
    </reaction>
</comment>
<dbReference type="Gene3D" id="1.10.510.10">
    <property type="entry name" value="Transferase(Phosphotransferase) domain 1"/>
    <property type="match status" value="1"/>
</dbReference>
<gene>
    <name evidence="13" type="ORF">C2845_PM16G21060</name>
</gene>
<feature type="domain" description="Protein kinase" evidence="12">
    <location>
        <begin position="130"/>
        <end position="309"/>
    </location>
</feature>
<dbReference type="PROSITE" id="PS00107">
    <property type="entry name" value="PROTEIN_KINASE_ATP"/>
    <property type="match status" value="1"/>
</dbReference>
<dbReference type="FunFam" id="1.10.510.10:FF:001023">
    <property type="entry name" value="Os07g0541700 protein"/>
    <property type="match status" value="1"/>
</dbReference>
<keyword evidence="11" id="KW-0812">Transmembrane</keyword>
<dbReference type="PANTHER" id="PTHR47973">
    <property type="entry name" value="CYSTEINE-RICH RECEPTOR-LIKE PROTEIN KINASE 3"/>
    <property type="match status" value="1"/>
</dbReference>
<dbReference type="InterPro" id="IPR052059">
    <property type="entry name" value="CR_Ser/Thr_kinase"/>
</dbReference>
<dbReference type="GO" id="GO:0004674">
    <property type="term" value="F:protein serine/threonine kinase activity"/>
    <property type="evidence" value="ECO:0007669"/>
    <property type="project" value="UniProtKB-KW"/>
</dbReference>
<keyword evidence="5" id="KW-0418">Kinase</keyword>
<organism evidence="13 14">
    <name type="scientific">Panicum miliaceum</name>
    <name type="common">Proso millet</name>
    <name type="synonym">Broomcorn millet</name>
    <dbReference type="NCBI Taxonomy" id="4540"/>
    <lineage>
        <taxon>Eukaryota</taxon>
        <taxon>Viridiplantae</taxon>
        <taxon>Streptophyta</taxon>
        <taxon>Embryophyta</taxon>
        <taxon>Tracheophyta</taxon>
        <taxon>Spermatophyta</taxon>
        <taxon>Magnoliopsida</taxon>
        <taxon>Liliopsida</taxon>
        <taxon>Poales</taxon>
        <taxon>Poaceae</taxon>
        <taxon>PACMAD clade</taxon>
        <taxon>Panicoideae</taxon>
        <taxon>Panicodae</taxon>
        <taxon>Paniceae</taxon>
        <taxon>Panicinae</taxon>
        <taxon>Panicum</taxon>
        <taxon>Panicum sect. Panicum</taxon>
    </lineage>
</organism>
<dbReference type="AlphaFoldDB" id="A0A3L6PZE3"/>
<evidence type="ECO:0000256" key="2">
    <source>
        <dbReference type="ARBA" id="ARBA00022527"/>
    </source>
</evidence>
<evidence type="ECO:0000256" key="4">
    <source>
        <dbReference type="ARBA" id="ARBA00022741"/>
    </source>
</evidence>
<dbReference type="EMBL" id="PQIB02000015">
    <property type="protein sequence ID" value="RLM65889.1"/>
    <property type="molecule type" value="Genomic_DNA"/>
</dbReference>
<keyword evidence="6 9" id="KW-0067">ATP-binding</keyword>
<dbReference type="OrthoDB" id="4062651at2759"/>
<keyword evidence="14" id="KW-1185">Reference proteome</keyword>
<evidence type="ECO:0000256" key="7">
    <source>
        <dbReference type="ARBA" id="ARBA00047899"/>
    </source>
</evidence>
<keyword evidence="11" id="KW-0472">Membrane</keyword>
<proteinExistence type="inferred from homology"/>
<dbReference type="FunFam" id="3.30.200.20:FF:000015">
    <property type="entry name" value="Somatic embryogenesis receptor kinase 1"/>
    <property type="match status" value="1"/>
</dbReference>
<comment type="caution">
    <text evidence="13">The sequence shown here is derived from an EMBL/GenBank/DDBJ whole genome shotgun (WGS) entry which is preliminary data.</text>
</comment>
<evidence type="ECO:0000313" key="14">
    <source>
        <dbReference type="Proteomes" id="UP000275267"/>
    </source>
</evidence>
<evidence type="ECO:0000256" key="6">
    <source>
        <dbReference type="ARBA" id="ARBA00022840"/>
    </source>
</evidence>
<evidence type="ECO:0000256" key="5">
    <source>
        <dbReference type="ARBA" id="ARBA00022777"/>
    </source>
</evidence>
<keyword evidence="2 10" id="KW-0723">Serine/threonine-protein kinase</keyword>
<dbReference type="PROSITE" id="PS50011">
    <property type="entry name" value="PROTEIN_KINASE_DOM"/>
    <property type="match status" value="1"/>
</dbReference>
<sequence length="309" mass="34842">MSTSKPVNLSAFLCCRFSICMTNFLIADSLIVAKLTDEVKPRRRPFPTPMVIGASIASLVVILLVILTIFFVIRRCLRQRISAKNEKLQLARLIHCMLIRVPAAHSIQPIPAPTVPSVELSSMKAATKDFHKNNIIGRGGFGIVYEGSLSDGQKVAIKRLIIRSSHADDEDEKAFDREVDLVSKLRHGNLVQLLAYCKDGSERLLVYEYMKNMSLNFYIHGKNPQLRATLNWEQRLEIILGIADGIAYLHKGLNKGVIHRDIKPSNILLDDDWRPKIADFGTAKTFIEDRTNPTLFQTPYESNLTNPFI</sequence>
<name>A0A3L6PZE3_PANMI</name>